<dbReference type="AlphaFoldDB" id="A0A0A9Z063"/>
<dbReference type="GO" id="GO:0003735">
    <property type="term" value="F:structural constituent of ribosome"/>
    <property type="evidence" value="ECO:0007669"/>
    <property type="project" value="InterPro"/>
</dbReference>
<organism evidence="11">
    <name type="scientific">Lygus hesperus</name>
    <name type="common">Western plant bug</name>
    <dbReference type="NCBI Taxonomy" id="30085"/>
    <lineage>
        <taxon>Eukaryota</taxon>
        <taxon>Metazoa</taxon>
        <taxon>Ecdysozoa</taxon>
        <taxon>Arthropoda</taxon>
        <taxon>Hexapoda</taxon>
        <taxon>Insecta</taxon>
        <taxon>Pterygota</taxon>
        <taxon>Neoptera</taxon>
        <taxon>Paraneoptera</taxon>
        <taxon>Hemiptera</taxon>
        <taxon>Heteroptera</taxon>
        <taxon>Panheteroptera</taxon>
        <taxon>Cimicomorpha</taxon>
        <taxon>Miridae</taxon>
        <taxon>Mirini</taxon>
        <taxon>Lygus</taxon>
    </lineage>
</organism>
<accession>A0A0A9Z063</accession>
<reference evidence="12" key="3">
    <citation type="submission" date="2014-09" db="EMBL/GenBank/DDBJ databases">
        <authorList>
            <person name="Magalhaes I.L.F."/>
            <person name="Oliveira U."/>
            <person name="Santos F.R."/>
            <person name="Vidigal T.H.D.A."/>
            <person name="Brescovit A.D."/>
            <person name="Santos A.J."/>
        </authorList>
    </citation>
    <scope>NUCLEOTIDE SEQUENCE</scope>
</reference>
<sequence length="131" mass="15550">MERIVGMLRTSSRSVGRLWPSCRYFGNWEAEPFLRRDVRRRDVLPVNPNKISALLKGPDFTYLDGRPTPYGARELRRMEKQKEYTSKIIQLTREVDMAKATHKRQILEREQEIQNIIDSKFKPKGKKLWDS</sequence>
<evidence type="ECO:0000256" key="7">
    <source>
        <dbReference type="ARBA" id="ARBA00035181"/>
    </source>
</evidence>
<evidence type="ECO:0000256" key="6">
    <source>
        <dbReference type="ARBA" id="ARBA00023274"/>
    </source>
</evidence>
<name>A0A0A9Z063_LYGHE</name>
<evidence type="ECO:0000256" key="8">
    <source>
        <dbReference type="ARBA" id="ARBA00035425"/>
    </source>
</evidence>
<dbReference type="GO" id="GO:0032543">
    <property type="term" value="P:mitochondrial translation"/>
    <property type="evidence" value="ECO:0007669"/>
    <property type="project" value="InterPro"/>
</dbReference>
<keyword evidence="3" id="KW-0809">Transit peptide</keyword>
<dbReference type="PANTHER" id="PTHR34090:SF1">
    <property type="entry name" value="LARGE RIBOSOMAL SUBUNIT PROTEIN ML52"/>
    <property type="match status" value="1"/>
</dbReference>
<protein>
    <recommendedName>
        <fullName evidence="7">Large ribosomal subunit protein mL52</fullName>
    </recommendedName>
    <alternativeName>
        <fullName evidence="8">39S ribosomal protein L52, mitochondrial</fullName>
    </alternativeName>
</protein>
<evidence type="ECO:0000256" key="4">
    <source>
        <dbReference type="ARBA" id="ARBA00022980"/>
    </source>
</evidence>
<dbReference type="EMBL" id="GBHO01006346">
    <property type="protein sequence ID" value="JAG37258.1"/>
    <property type="molecule type" value="Transcribed_RNA"/>
</dbReference>
<dbReference type="EMBL" id="GBRD01008903">
    <property type="protein sequence ID" value="JAG56918.1"/>
    <property type="molecule type" value="Transcribed_RNA"/>
</dbReference>
<evidence type="ECO:0000313" key="13">
    <source>
        <dbReference type="EMBL" id="JAQ00694.1"/>
    </source>
</evidence>
<comment type="similarity">
    <text evidence="2">Belongs to the mitochondrion-specific ribosomal protein mL52 family.</text>
</comment>
<dbReference type="InterPro" id="IPR034596">
    <property type="entry name" value="Ribosomal_mL52"/>
</dbReference>
<keyword evidence="4 11" id="KW-0689">Ribosomal protein</keyword>
<evidence type="ECO:0000313" key="10">
    <source>
        <dbReference type="EMBL" id="JAG37260.1"/>
    </source>
</evidence>
<evidence type="ECO:0000256" key="3">
    <source>
        <dbReference type="ARBA" id="ARBA00022946"/>
    </source>
</evidence>
<evidence type="ECO:0000313" key="12">
    <source>
        <dbReference type="EMBL" id="JAG56918.1"/>
    </source>
</evidence>
<evidence type="ECO:0000256" key="5">
    <source>
        <dbReference type="ARBA" id="ARBA00023128"/>
    </source>
</evidence>
<dbReference type="EMBL" id="GDHC01011800">
    <property type="protein sequence ID" value="JAQ06829.1"/>
    <property type="molecule type" value="Transcribed_RNA"/>
</dbReference>
<evidence type="ECO:0000313" key="9">
    <source>
        <dbReference type="EMBL" id="JAG37258.1"/>
    </source>
</evidence>
<dbReference type="EMBL" id="GBRD01008902">
    <property type="protein sequence ID" value="JAG56919.1"/>
    <property type="molecule type" value="Transcribed_RNA"/>
</dbReference>
<evidence type="ECO:0000313" key="11">
    <source>
        <dbReference type="EMBL" id="JAG37261.1"/>
    </source>
</evidence>
<dbReference type="EMBL" id="GBHO01006343">
    <property type="protein sequence ID" value="JAG37261.1"/>
    <property type="molecule type" value="Transcribed_RNA"/>
</dbReference>
<evidence type="ECO:0000313" key="14">
    <source>
        <dbReference type="EMBL" id="JAQ06829.1"/>
    </source>
</evidence>
<dbReference type="GO" id="GO:0005762">
    <property type="term" value="C:mitochondrial large ribosomal subunit"/>
    <property type="evidence" value="ECO:0007669"/>
    <property type="project" value="InterPro"/>
</dbReference>
<reference evidence="11" key="1">
    <citation type="journal article" date="2014" name="PLoS ONE">
        <title>Transcriptome-Based Identification of ABC Transporters in the Western Tarnished Plant Bug Lygus hesperus.</title>
        <authorList>
            <person name="Hull J.J."/>
            <person name="Chaney K."/>
            <person name="Geib S.M."/>
            <person name="Fabrick J.A."/>
            <person name="Brent C.S."/>
            <person name="Walsh D."/>
            <person name="Lavine L.C."/>
        </authorList>
    </citation>
    <scope>NUCLEOTIDE SEQUENCE</scope>
</reference>
<proteinExistence type="inferred from homology"/>
<reference evidence="13" key="4">
    <citation type="journal article" date="2016" name="Gigascience">
        <title>De novo construction of an expanded transcriptome assembly for the western tarnished plant bug, Lygus hesperus.</title>
        <authorList>
            <person name="Tassone E.E."/>
            <person name="Geib S.M."/>
            <person name="Hall B."/>
            <person name="Fabrick J.A."/>
            <person name="Brent C.S."/>
            <person name="Hull J.J."/>
        </authorList>
    </citation>
    <scope>NUCLEOTIDE SEQUENCE</scope>
</reference>
<comment type="subcellular location">
    <subcellularLocation>
        <location evidence="1">Mitochondrion</location>
    </subcellularLocation>
</comment>
<keyword evidence="5" id="KW-0496">Mitochondrion</keyword>
<reference evidence="11" key="2">
    <citation type="submission" date="2014-07" db="EMBL/GenBank/DDBJ databases">
        <authorList>
            <person name="Hull J."/>
        </authorList>
    </citation>
    <scope>NUCLEOTIDE SEQUENCE</scope>
</reference>
<dbReference type="PANTHER" id="PTHR34090">
    <property type="entry name" value="39S RIBOSOMAL PROTEIN L52, MITOCHONDRIAL"/>
    <property type="match status" value="1"/>
</dbReference>
<dbReference type="EMBL" id="GDHC01017935">
    <property type="protein sequence ID" value="JAQ00694.1"/>
    <property type="molecule type" value="Transcribed_RNA"/>
</dbReference>
<gene>
    <name evidence="11" type="primary">mRpL52_1</name>
    <name evidence="10" type="synonym">mRpL52_0</name>
    <name evidence="9" type="synonym">mRpL52_2</name>
    <name evidence="9" type="ORF">CM83_61865</name>
    <name evidence="11" type="ORF">CM83_61866</name>
    <name evidence="10" type="ORF">CM83_61867</name>
    <name evidence="14" type="ORF">g.65676</name>
    <name evidence="13" type="ORF">g.65679</name>
</gene>
<keyword evidence="6" id="KW-0687">Ribonucleoprotein</keyword>
<dbReference type="Pfam" id="PF18699">
    <property type="entry name" value="MRPL52"/>
    <property type="match status" value="1"/>
</dbReference>
<dbReference type="EMBL" id="GBHO01006344">
    <property type="protein sequence ID" value="JAG37260.1"/>
    <property type="molecule type" value="Transcribed_RNA"/>
</dbReference>
<evidence type="ECO:0000256" key="2">
    <source>
        <dbReference type="ARBA" id="ARBA00007232"/>
    </source>
</evidence>
<evidence type="ECO:0000256" key="1">
    <source>
        <dbReference type="ARBA" id="ARBA00004173"/>
    </source>
</evidence>